<dbReference type="OrthoDB" id="8156917at2"/>
<dbReference type="Gene3D" id="3.40.109.10">
    <property type="entry name" value="NADH Oxidase"/>
    <property type="match status" value="2"/>
</dbReference>
<dbReference type="PANTHER" id="PTHR23026">
    <property type="entry name" value="NADPH NITROREDUCTASE"/>
    <property type="match status" value="1"/>
</dbReference>
<dbReference type="NCBIfam" id="NF047509">
    <property type="entry name" value="Rv3131_FMN_oxido"/>
    <property type="match status" value="1"/>
</dbReference>
<proteinExistence type="predicted"/>
<dbReference type="SUPFAM" id="SSF55469">
    <property type="entry name" value="FMN-dependent nitroreductase-like"/>
    <property type="match status" value="2"/>
</dbReference>
<dbReference type="GO" id="GO:0016491">
    <property type="term" value="F:oxidoreductase activity"/>
    <property type="evidence" value="ECO:0007669"/>
    <property type="project" value="InterPro"/>
</dbReference>
<dbReference type="AlphaFoldDB" id="A0A5C4VE91"/>
<organism evidence="1 2">
    <name type="scientific">Streptomyces sedi</name>
    <dbReference type="NCBI Taxonomy" id="555059"/>
    <lineage>
        <taxon>Bacteria</taxon>
        <taxon>Bacillati</taxon>
        <taxon>Actinomycetota</taxon>
        <taxon>Actinomycetes</taxon>
        <taxon>Kitasatosporales</taxon>
        <taxon>Streptomycetaceae</taxon>
        <taxon>Streptomyces</taxon>
    </lineage>
</organism>
<dbReference type="PANTHER" id="PTHR23026:SF123">
    <property type="entry name" value="NAD(P)H NITROREDUCTASE RV3131-RELATED"/>
    <property type="match status" value="1"/>
</dbReference>
<name>A0A5C4VE91_9ACTN</name>
<reference evidence="1 2" key="1">
    <citation type="submission" date="2019-06" db="EMBL/GenBank/DDBJ databases">
        <title>Draft genome of Streptomyces sedi sp. JCM16909.</title>
        <authorList>
            <person name="Klykleung N."/>
            <person name="Tanasupawat S."/>
            <person name="Kudo T."/>
            <person name="Yuki M."/>
            <person name="Ohkuma M."/>
        </authorList>
    </citation>
    <scope>NUCLEOTIDE SEQUENCE [LARGE SCALE GENOMIC DNA]</scope>
    <source>
        <strain evidence="1 2">JCM 16909</strain>
    </source>
</reference>
<protein>
    <submittedName>
        <fullName evidence="1">Nitroreductase</fullName>
    </submittedName>
</protein>
<gene>
    <name evidence="1" type="ORF">FH715_03115</name>
</gene>
<dbReference type="Proteomes" id="UP000311713">
    <property type="component" value="Unassembled WGS sequence"/>
</dbReference>
<dbReference type="InterPro" id="IPR050627">
    <property type="entry name" value="Nitroreductase/BluB"/>
</dbReference>
<dbReference type="RefSeq" id="WP_139640467.1">
    <property type="nucleotide sequence ID" value="NZ_BAAAZS010000096.1"/>
</dbReference>
<comment type="caution">
    <text evidence="1">The sequence shown here is derived from an EMBL/GenBank/DDBJ whole genome shotgun (WGS) entry which is preliminary data.</text>
</comment>
<accession>A0A5C4VE91</accession>
<dbReference type="EMBL" id="VDGT01000002">
    <property type="protein sequence ID" value="TNM33369.1"/>
    <property type="molecule type" value="Genomic_DNA"/>
</dbReference>
<evidence type="ECO:0000313" key="2">
    <source>
        <dbReference type="Proteomes" id="UP000311713"/>
    </source>
</evidence>
<evidence type="ECO:0000313" key="1">
    <source>
        <dbReference type="EMBL" id="TNM33369.1"/>
    </source>
</evidence>
<keyword evidence="2" id="KW-1185">Reference proteome</keyword>
<dbReference type="InterPro" id="IPR000415">
    <property type="entry name" value="Nitroreductase-like"/>
</dbReference>
<sequence>MPTENPSRGTVTRLVEAATAAPSLHNAQPWRFRYAADGGVLELRAAMDRCLPHSDPHGRALHMGCGAALLNLRAAAAEAGWRTAFRVLPDHYDPRLLAAVRLRRVPEDAPPGDPDGAAEAAALAELAAQIPRRHTNRRPYTAERVPDPVRALLRAAAEREGGQLLFASPWHATAVLRLAVDAEGRDFHDPGRLTELAQWTDVDERPTAATGDPGHRPAPVHDFAGRLAPTERMPGAGDGPPPQLALLSTVEDRPADWVRAGQALERALLVATAHGLSAAVSSGSLAWTELGWTVNDPLLPAGQVHAVLRLGYATETPASPPRLPLHQLLDLR</sequence>